<dbReference type="Gene3D" id="3.60.21.10">
    <property type="match status" value="1"/>
</dbReference>
<dbReference type="Proteomes" id="UP000594463">
    <property type="component" value="Chromosome"/>
</dbReference>
<dbReference type="PANTHER" id="PTHR42850:SF2">
    <property type="entry name" value="BLL5683 PROTEIN"/>
    <property type="match status" value="1"/>
</dbReference>
<dbReference type="KEGG" id="alam:RT761_02195"/>
<dbReference type="GO" id="GO:0005737">
    <property type="term" value="C:cytoplasm"/>
    <property type="evidence" value="ECO:0007669"/>
    <property type="project" value="TreeGrafter"/>
</dbReference>
<keyword evidence="4" id="KW-1185">Reference proteome</keyword>
<evidence type="ECO:0000313" key="3">
    <source>
        <dbReference type="EMBL" id="QPM68968.1"/>
    </source>
</evidence>
<accession>A0A7T1AN58</accession>
<protein>
    <recommendedName>
        <fullName evidence="2">Calcineurin-like phosphoesterase domain-containing protein</fullName>
    </recommendedName>
</protein>
<dbReference type="InterPro" id="IPR050126">
    <property type="entry name" value="Ap4A_hydrolase"/>
</dbReference>
<proteinExistence type="inferred from homology"/>
<sequence length="242" mass="27100">MKIAILADIHGNFDALEAVSLQLNSVDSLVVLGDIVGYGAEPERCAQWIIKQRADTILGNHDAACVGILPITWFNSLAADALFWTKNQISIYTQSFFQKIPQVVSGFVNAHWVHGSLRKPLEEYVDMVENAREIFNSHDFQTCFFGHTHVAEAFLFHEGKVLHPQFPEGGEIQLQSQKRYLINPGSVGQPRDGNPQASFALYDTETSIVKINRIRYNIQRAADKIIAAGLPEYLSLRLFSGR</sequence>
<dbReference type="EMBL" id="CP065383">
    <property type="protein sequence ID" value="QPM68968.1"/>
    <property type="molecule type" value="Genomic_DNA"/>
</dbReference>
<dbReference type="InterPro" id="IPR024654">
    <property type="entry name" value="Calcineurin-like_PHP_lpxH"/>
</dbReference>
<evidence type="ECO:0000259" key="2">
    <source>
        <dbReference type="Pfam" id="PF12850"/>
    </source>
</evidence>
<comment type="similarity">
    <text evidence="1">Belongs to the metallophosphoesterase superfamily. YfcE family.</text>
</comment>
<evidence type="ECO:0000313" key="4">
    <source>
        <dbReference type="Proteomes" id="UP000594463"/>
    </source>
</evidence>
<dbReference type="AlphaFoldDB" id="A0A7T1AN58"/>
<name>A0A7T1AN58_ATRLM</name>
<dbReference type="GO" id="GO:0016791">
    <property type="term" value="F:phosphatase activity"/>
    <property type="evidence" value="ECO:0007669"/>
    <property type="project" value="TreeGrafter"/>
</dbReference>
<dbReference type="PANTHER" id="PTHR42850">
    <property type="entry name" value="METALLOPHOSPHOESTERASE"/>
    <property type="match status" value="1"/>
</dbReference>
<organism evidence="3 4">
    <name type="scientific">Atribacter laminatus</name>
    <dbReference type="NCBI Taxonomy" id="2847778"/>
    <lineage>
        <taxon>Bacteria</taxon>
        <taxon>Pseudomonadati</taxon>
        <taxon>Atribacterota</taxon>
        <taxon>Atribacteria</taxon>
        <taxon>Atribacterales</taxon>
        <taxon>Atribacteraceae</taxon>
        <taxon>Atribacter</taxon>
    </lineage>
</organism>
<dbReference type="InterPro" id="IPR029052">
    <property type="entry name" value="Metallo-depent_PP-like"/>
</dbReference>
<reference evidence="3 4" key="1">
    <citation type="journal article" date="2021" name="Nat. Commun.">
        <title>Isolation of a member of the candidate phylum Atribacteria reveals a unique cell membrane structure.</title>
        <authorList>
            <person name="Taiki K."/>
            <person name="Nobu M.K."/>
            <person name="Kusada H."/>
            <person name="Meng X.-Y."/>
            <person name="Hosoki N."/>
            <person name="Uematsu K."/>
            <person name="Yoshioka H."/>
            <person name="Kamagata Y."/>
            <person name="Tamaki H."/>
        </authorList>
    </citation>
    <scope>NUCLEOTIDE SEQUENCE [LARGE SCALE GENOMIC DNA]</scope>
    <source>
        <strain evidence="3 4">RT761</strain>
    </source>
</reference>
<dbReference type="SUPFAM" id="SSF56300">
    <property type="entry name" value="Metallo-dependent phosphatases"/>
    <property type="match status" value="1"/>
</dbReference>
<feature type="domain" description="Calcineurin-like phosphoesterase" evidence="2">
    <location>
        <begin position="1"/>
        <end position="206"/>
    </location>
</feature>
<gene>
    <name evidence="3" type="ORF">RT761_02195</name>
</gene>
<dbReference type="Pfam" id="PF12850">
    <property type="entry name" value="Metallophos_2"/>
    <property type="match status" value="1"/>
</dbReference>
<dbReference type="InterPro" id="IPR011152">
    <property type="entry name" value="Pesterase_MJ0912"/>
</dbReference>
<dbReference type="RefSeq" id="WP_218111458.1">
    <property type="nucleotide sequence ID" value="NZ_CP065383.1"/>
</dbReference>
<dbReference type="PIRSF" id="PIRSF000883">
    <property type="entry name" value="Pesterase_MJ0912"/>
    <property type="match status" value="1"/>
</dbReference>
<evidence type="ECO:0000256" key="1">
    <source>
        <dbReference type="ARBA" id="ARBA00008950"/>
    </source>
</evidence>